<dbReference type="InterPro" id="IPR050789">
    <property type="entry name" value="Diverse_Enzym_Activities"/>
</dbReference>
<dbReference type="Pfam" id="PF00144">
    <property type="entry name" value="Beta-lactamase"/>
    <property type="match status" value="1"/>
</dbReference>
<evidence type="ECO:0000313" key="2">
    <source>
        <dbReference type="EMBL" id="MEK8028916.1"/>
    </source>
</evidence>
<evidence type="ECO:0000313" key="3">
    <source>
        <dbReference type="Proteomes" id="UP001368500"/>
    </source>
</evidence>
<organism evidence="2 3">
    <name type="scientific">Pseudaquabacterium rugosum</name>
    <dbReference type="NCBI Taxonomy" id="2984194"/>
    <lineage>
        <taxon>Bacteria</taxon>
        <taxon>Pseudomonadati</taxon>
        <taxon>Pseudomonadota</taxon>
        <taxon>Betaproteobacteria</taxon>
        <taxon>Burkholderiales</taxon>
        <taxon>Sphaerotilaceae</taxon>
        <taxon>Pseudaquabacterium</taxon>
    </lineage>
</organism>
<dbReference type="EMBL" id="JBBUTF010000034">
    <property type="protein sequence ID" value="MEK8028916.1"/>
    <property type="molecule type" value="Genomic_DNA"/>
</dbReference>
<keyword evidence="3" id="KW-1185">Reference proteome</keyword>
<protein>
    <submittedName>
        <fullName evidence="2">Serine hydrolase domain-containing protein</fullName>
        <ecNumber evidence="2">3.1.1.103</ecNumber>
    </submittedName>
</protein>
<evidence type="ECO:0000259" key="1">
    <source>
        <dbReference type="Pfam" id="PF00144"/>
    </source>
</evidence>
<dbReference type="PANTHER" id="PTHR43283:SF7">
    <property type="entry name" value="BETA-LACTAMASE-RELATED DOMAIN-CONTAINING PROTEIN"/>
    <property type="match status" value="1"/>
</dbReference>
<dbReference type="InterPro" id="IPR001466">
    <property type="entry name" value="Beta-lactam-related"/>
</dbReference>
<proteinExistence type="predicted"/>
<dbReference type="EC" id="3.1.1.103" evidence="2"/>
<dbReference type="Gene3D" id="3.40.710.10">
    <property type="entry name" value="DD-peptidase/beta-lactamase superfamily"/>
    <property type="match status" value="1"/>
</dbReference>
<reference evidence="2 3" key="1">
    <citation type="submission" date="2024-04" db="EMBL/GenBank/DDBJ databases">
        <title>Novel species of the genus Ideonella isolated from streams.</title>
        <authorList>
            <person name="Lu H."/>
        </authorList>
    </citation>
    <scope>NUCLEOTIDE SEQUENCE [LARGE SCALE GENOMIC DNA]</scope>
    <source>
        <strain evidence="2 3">BYS139W</strain>
    </source>
</reference>
<dbReference type="GO" id="GO:0016787">
    <property type="term" value="F:hydrolase activity"/>
    <property type="evidence" value="ECO:0007669"/>
    <property type="project" value="UniProtKB-KW"/>
</dbReference>
<sequence>MSAPHSDTRPAPAGPPTLADWRSPAHIRHSVRHIGQVLPLAIVAHDPARRRAWATPLPGDDAPPPDVPAAPATLRWADYLQRTRADGVVVLHQGRLRHVWAADDRPAPAPQLLMSATKSVVGLLCGALAEAGVLDPQAPVGLYLPELAHTGYGAVRVQHLLDMRARPGLSAADVAGYAGATGWEPPVAGPSTTAIATDLHAFFSGLPAGQAQPPGAFAYRSMHTDLLGWVIARAAGVPVPEVLSRRLWCPLGAQADAALTLDPAGAPRTTGGLVACVEDLARVGWALIEPPAALDGIGRWLRDTFDGGRAPDDDGATLARAWSDGDFARAFGRPMHYRNGWYVVRPPRPWLFAMGTHGQQLCVDPSLGLVMAQVGSQPEQQDPRAIGLTMRAFEAWRRRLAG</sequence>
<keyword evidence="2" id="KW-0378">Hydrolase</keyword>
<comment type="caution">
    <text evidence="2">The sequence shown here is derived from an EMBL/GenBank/DDBJ whole genome shotgun (WGS) entry which is preliminary data.</text>
</comment>
<dbReference type="PANTHER" id="PTHR43283">
    <property type="entry name" value="BETA-LACTAMASE-RELATED"/>
    <property type="match status" value="1"/>
</dbReference>
<accession>A0ABU9BG38</accession>
<dbReference type="RefSeq" id="WP_341376704.1">
    <property type="nucleotide sequence ID" value="NZ_JBBUTF010000034.1"/>
</dbReference>
<dbReference type="Proteomes" id="UP001368500">
    <property type="component" value="Unassembled WGS sequence"/>
</dbReference>
<dbReference type="SUPFAM" id="SSF56601">
    <property type="entry name" value="beta-lactamase/transpeptidase-like"/>
    <property type="match status" value="1"/>
</dbReference>
<dbReference type="InterPro" id="IPR012338">
    <property type="entry name" value="Beta-lactam/transpept-like"/>
</dbReference>
<name>A0ABU9BG38_9BURK</name>
<gene>
    <name evidence="2" type="ORF">AACH11_23415</name>
</gene>
<feature type="domain" description="Beta-lactamase-related" evidence="1">
    <location>
        <begin position="111"/>
        <end position="379"/>
    </location>
</feature>